<evidence type="ECO:0000313" key="2">
    <source>
        <dbReference type="EMBL" id="CAE2299734.1"/>
    </source>
</evidence>
<reference evidence="2" key="1">
    <citation type="submission" date="2021-01" db="EMBL/GenBank/DDBJ databases">
        <authorList>
            <person name="Corre E."/>
            <person name="Pelletier E."/>
            <person name="Niang G."/>
            <person name="Scheremetjew M."/>
            <person name="Finn R."/>
            <person name="Kale V."/>
            <person name="Holt S."/>
            <person name="Cochrane G."/>
            <person name="Meng A."/>
            <person name="Brown T."/>
            <person name="Cohen L."/>
        </authorList>
    </citation>
    <scope>NUCLEOTIDE SEQUENCE</scope>
    <source>
        <strain evidence="2">SoJaBio B1-5/56/2</strain>
    </source>
</reference>
<protein>
    <recommendedName>
        <fullName evidence="1">Band 7 domain-containing protein</fullName>
    </recommendedName>
</protein>
<dbReference type="SMART" id="SM00244">
    <property type="entry name" value="PHB"/>
    <property type="match status" value="1"/>
</dbReference>
<dbReference type="EMBL" id="HBKR01013109">
    <property type="protein sequence ID" value="CAE2299734.1"/>
    <property type="molecule type" value="Transcribed_RNA"/>
</dbReference>
<dbReference type="InterPro" id="IPR050710">
    <property type="entry name" value="Band7/mec-2_domain"/>
</dbReference>
<proteinExistence type="predicted"/>
<gene>
    <name evidence="2" type="ORF">NAES01612_LOCUS8686</name>
</gene>
<name>A0A7S4NNH1_9EUKA</name>
<feature type="domain" description="Band 7" evidence="1">
    <location>
        <begin position="2"/>
        <end position="162"/>
    </location>
</feature>
<dbReference type="PANTHER" id="PTHR43327">
    <property type="entry name" value="STOMATIN-LIKE PROTEIN 2, MITOCHONDRIAL"/>
    <property type="match status" value="1"/>
</dbReference>
<organism evidence="2">
    <name type="scientific">Paramoeba aestuarina</name>
    <dbReference type="NCBI Taxonomy" id="180227"/>
    <lineage>
        <taxon>Eukaryota</taxon>
        <taxon>Amoebozoa</taxon>
        <taxon>Discosea</taxon>
        <taxon>Flabellinia</taxon>
        <taxon>Dactylopodida</taxon>
        <taxon>Paramoebidae</taxon>
        <taxon>Paramoeba</taxon>
    </lineage>
</organism>
<dbReference type="Pfam" id="PF01145">
    <property type="entry name" value="Band_7"/>
    <property type="match status" value="1"/>
</dbReference>
<sequence length="282" mass="31205">MGCCFSVPNQQVGLVEQWGRYVRTAPPGCHFVNPCLCQGLAGTISLRVQQLDVECETKTKDNVFVRVNCSVQYQVIPNEVYDAFYTLSSPREQIEHYVYDVVRATVPRISLDELFETKDEIARTVKTELHKVMTSYGFEILEALVTDVDPALKVKNAMNAIMEAKRMKDATIHKAEASKISVVKAAEADAESKALAGAGIARQRLAIVDGLRDSVVHFAEEIEGATAKDVMDMVLVTQYFDTLKDLGNNPNISTVFVPHDASGTESLRTRMGVMQADAAKRR</sequence>
<dbReference type="CDD" id="cd03407">
    <property type="entry name" value="SPFH_like_u4"/>
    <property type="match status" value="1"/>
</dbReference>
<dbReference type="InterPro" id="IPR036013">
    <property type="entry name" value="Band_7/SPFH_dom_sf"/>
</dbReference>
<evidence type="ECO:0000259" key="1">
    <source>
        <dbReference type="SMART" id="SM00244"/>
    </source>
</evidence>
<accession>A0A7S4NNH1</accession>
<dbReference type="Gene3D" id="3.30.479.30">
    <property type="entry name" value="Band 7 domain"/>
    <property type="match status" value="1"/>
</dbReference>
<dbReference type="SUPFAM" id="SSF117892">
    <property type="entry name" value="Band 7/SPFH domain"/>
    <property type="match status" value="1"/>
</dbReference>
<dbReference type="PANTHER" id="PTHR43327:SF31">
    <property type="entry name" value="HYPERSENSITIVE-INDUCED RESPONSE PROTEIN 2"/>
    <property type="match status" value="1"/>
</dbReference>
<dbReference type="InterPro" id="IPR001107">
    <property type="entry name" value="Band_7"/>
</dbReference>
<dbReference type="AlphaFoldDB" id="A0A7S4NNH1"/>